<protein>
    <submittedName>
        <fullName evidence="2">Uncharacterized protein</fullName>
    </submittedName>
</protein>
<evidence type="ECO:0000313" key="3">
    <source>
        <dbReference type="Proteomes" id="UP000728032"/>
    </source>
</evidence>
<keyword evidence="3" id="KW-1185">Reference proteome</keyword>
<dbReference type="Proteomes" id="UP000728032">
    <property type="component" value="Unassembled WGS sequence"/>
</dbReference>
<dbReference type="AlphaFoldDB" id="A0A7R9M574"/>
<dbReference type="EMBL" id="OC921585">
    <property type="protein sequence ID" value="CAD7653526.1"/>
    <property type="molecule type" value="Genomic_DNA"/>
</dbReference>
<dbReference type="OrthoDB" id="10451450at2759"/>
<organism evidence="2">
    <name type="scientific">Oppiella nova</name>
    <dbReference type="NCBI Taxonomy" id="334625"/>
    <lineage>
        <taxon>Eukaryota</taxon>
        <taxon>Metazoa</taxon>
        <taxon>Ecdysozoa</taxon>
        <taxon>Arthropoda</taxon>
        <taxon>Chelicerata</taxon>
        <taxon>Arachnida</taxon>
        <taxon>Acari</taxon>
        <taxon>Acariformes</taxon>
        <taxon>Sarcoptiformes</taxon>
        <taxon>Oribatida</taxon>
        <taxon>Brachypylina</taxon>
        <taxon>Oppioidea</taxon>
        <taxon>Oppiidae</taxon>
        <taxon>Oppiella</taxon>
    </lineage>
</organism>
<name>A0A7R9M574_9ACAR</name>
<accession>A0A7R9M574</accession>
<sequence>MPNPWYDSQKYGVCGRPSSPRNGPYDWNPFIAEVTTTCTDIQKGMTAVEKDIQDHPERRQQHLEQVDQMIDRIIEIQDMIDYEHQYIDQLTDDQRKTLESYKNLSLRLHQELSELRKKI</sequence>
<feature type="region of interest" description="Disordered" evidence="1">
    <location>
        <begin position="1"/>
        <end position="26"/>
    </location>
</feature>
<evidence type="ECO:0000256" key="1">
    <source>
        <dbReference type="SAM" id="MobiDB-lite"/>
    </source>
</evidence>
<evidence type="ECO:0000313" key="2">
    <source>
        <dbReference type="EMBL" id="CAD7653526.1"/>
    </source>
</evidence>
<reference evidence="2" key="1">
    <citation type="submission" date="2020-11" db="EMBL/GenBank/DDBJ databases">
        <authorList>
            <person name="Tran Van P."/>
        </authorList>
    </citation>
    <scope>NUCLEOTIDE SEQUENCE</scope>
</reference>
<proteinExistence type="predicted"/>
<gene>
    <name evidence="2" type="ORF">ONB1V03_LOCUS10179</name>
</gene>
<dbReference type="EMBL" id="CAJPVJ010006760">
    <property type="protein sequence ID" value="CAG2170713.1"/>
    <property type="molecule type" value="Genomic_DNA"/>
</dbReference>